<organism evidence="2 3">
    <name type="scientific">Caenorhabditis tropicalis</name>
    <dbReference type="NCBI Taxonomy" id="1561998"/>
    <lineage>
        <taxon>Eukaryota</taxon>
        <taxon>Metazoa</taxon>
        <taxon>Ecdysozoa</taxon>
        <taxon>Nematoda</taxon>
        <taxon>Chromadorea</taxon>
        <taxon>Rhabditida</taxon>
        <taxon>Rhabditina</taxon>
        <taxon>Rhabditomorpha</taxon>
        <taxon>Rhabditoidea</taxon>
        <taxon>Rhabditidae</taxon>
        <taxon>Peloderinae</taxon>
        <taxon>Caenorhabditis</taxon>
    </lineage>
</organism>
<evidence type="ECO:0000313" key="3">
    <source>
        <dbReference type="WBParaSite" id="Csp11.Scaffold629.g10351.t1"/>
    </source>
</evidence>
<evidence type="ECO:0000313" key="2">
    <source>
        <dbReference type="Proteomes" id="UP000095282"/>
    </source>
</evidence>
<feature type="compositionally biased region" description="Basic and acidic residues" evidence="1">
    <location>
        <begin position="11"/>
        <end position="25"/>
    </location>
</feature>
<keyword evidence="2" id="KW-1185">Reference proteome</keyword>
<accession>A0A1I7TP18</accession>
<dbReference type="eggNOG" id="ENOG502TA35">
    <property type="taxonomic scope" value="Eukaryota"/>
</dbReference>
<feature type="region of interest" description="Disordered" evidence="1">
    <location>
        <begin position="1"/>
        <end position="59"/>
    </location>
</feature>
<reference evidence="3" key="1">
    <citation type="submission" date="2016-11" db="UniProtKB">
        <authorList>
            <consortium name="WormBaseParasite"/>
        </authorList>
    </citation>
    <scope>IDENTIFICATION</scope>
</reference>
<dbReference type="WBParaSite" id="Csp11.Scaffold629.g10351.t1">
    <property type="protein sequence ID" value="Csp11.Scaffold629.g10351.t1"/>
    <property type="gene ID" value="Csp11.Scaffold629.g10351"/>
</dbReference>
<sequence length="351" mass="39817">MADKINMSLDDIIKRGKKAKVENKKGTSNPNNKTKNAGNNKPRSDSRPNRNNRRAPVKNARVALANRGLNKTKAIVARRAAGARAQRRVFGARARPVAATGLSPAAAKKMINNAVKKALRNRKNITTTQVVRKRGGVAASTLRRTQAIKRNLAAARNVVQPVRTVVQRRAVSAPVRTIVQHVQPAPVRVIREVITAPPVETHVIRRGPPSQQARRNFPQQQRRNVVVQQVQQVRRFRPNNNRRDERPTVIRRQVVQQAPRQIPPQYAQVVQRVIQAPAPQRRFQQQPQRFQQQQQRFQRPQQGGNVRYVNAGGRPAQRNNFVQQVQPVQYRPVQYVTDQVVTSRGRGFRAY</sequence>
<dbReference type="Proteomes" id="UP000095282">
    <property type="component" value="Unplaced"/>
</dbReference>
<name>A0A1I7TP18_9PELO</name>
<protein>
    <submittedName>
        <fullName evidence="3">FoP_duplication domain-containing protein</fullName>
    </submittedName>
</protein>
<feature type="compositionally biased region" description="Low complexity" evidence="1">
    <location>
        <begin position="29"/>
        <end position="41"/>
    </location>
</feature>
<dbReference type="STRING" id="1561998.A0A1I7TP18"/>
<dbReference type="AlphaFoldDB" id="A0A1I7TP18"/>
<evidence type="ECO:0000256" key="1">
    <source>
        <dbReference type="SAM" id="MobiDB-lite"/>
    </source>
</evidence>
<proteinExistence type="predicted"/>